<accession>A0AAF0T7B8</accession>
<evidence type="ECO:0000256" key="3">
    <source>
        <dbReference type="ARBA" id="ARBA00022490"/>
    </source>
</evidence>
<gene>
    <name evidence="9" type="ORF">MTR67_000308</name>
</gene>
<evidence type="ECO:0000256" key="2">
    <source>
        <dbReference type="ARBA" id="ARBA00005885"/>
    </source>
</evidence>
<feature type="compositionally biased region" description="Basic and acidic residues" evidence="7">
    <location>
        <begin position="117"/>
        <end position="145"/>
    </location>
</feature>
<dbReference type="InterPro" id="IPR027329">
    <property type="entry name" value="TPX2_C"/>
</dbReference>
<evidence type="ECO:0000259" key="8">
    <source>
        <dbReference type="Pfam" id="PF06886"/>
    </source>
</evidence>
<dbReference type="PANTHER" id="PTHR31358:SF45">
    <property type="entry name" value="PROTEIN WVD2-LIKE 4"/>
    <property type="match status" value="1"/>
</dbReference>
<keyword evidence="5" id="KW-0206">Cytoskeleton</keyword>
<comment type="similarity">
    <text evidence="2">Belongs to the TPX2 family.</text>
</comment>
<dbReference type="Pfam" id="PF06886">
    <property type="entry name" value="TPX2"/>
    <property type="match status" value="1"/>
</dbReference>
<dbReference type="Proteomes" id="UP001234989">
    <property type="component" value="Chromosome 1"/>
</dbReference>
<feature type="coiled-coil region" evidence="6">
    <location>
        <begin position="274"/>
        <end position="316"/>
    </location>
</feature>
<feature type="compositionally biased region" description="Polar residues" evidence="7">
    <location>
        <begin position="94"/>
        <end position="108"/>
    </location>
</feature>
<dbReference type="InterPro" id="IPR044833">
    <property type="entry name" value="WDL5/6"/>
</dbReference>
<evidence type="ECO:0000256" key="1">
    <source>
        <dbReference type="ARBA" id="ARBA00004245"/>
    </source>
</evidence>
<dbReference type="GO" id="GO:0008017">
    <property type="term" value="F:microtubule binding"/>
    <property type="evidence" value="ECO:0007669"/>
    <property type="project" value="InterPro"/>
</dbReference>
<protein>
    <recommendedName>
        <fullName evidence="8">TPX2 C-terminal domain-containing protein</fullName>
    </recommendedName>
</protein>
<evidence type="ECO:0000256" key="6">
    <source>
        <dbReference type="SAM" id="Coils"/>
    </source>
</evidence>
<dbReference type="AlphaFoldDB" id="A0AAF0T7B8"/>
<keyword evidence="6" id="KW-0175">Coiled coil</keyword>
<dbReference type="PANTHER" id="PTHR31358">
    <property type="entry name" value="PROTEIN WVD2-LIKE 4"/>
    <property type="match status" value="1"/>
</dbReference>
<feature type="compositionally biased region" description="Low complexity" evidence="7">
    <location>
        <begin position="410"/>
        <end position="426"/>
    </location>
</feature>
<feature type="compositionally biased region" description="Low complexity" evidence="7">
    <location>
        <begin position="234"/>
        <end position="250"/>
    </location>
</feature>
<keyword evidence="4" id="KW-0493">Microtubule</keyword>
<evidence type="ECO:0000256" key="4">
    <source>
        <dbReference type="ARBA" id="ARBA00022701"/>
    </source>
</evidence>
<feature type="compositionally biased region" description="Polar residues" evidence="7">
    <location>
        <begin position="189"/>
        <end position="202"/>
    </location>
</feature>
<feature type="region of interest" description="Disordered" evidence="7">
    <location>
        <begin position="19"/>
        <end position="260"/>
    </location>
</feature>
<feature type="domain" description="TPX2 C-terminal" evidence="8">
    <location>
        <begin position="266"/>
        <end position="340"/>
    </location>
</feature>
<feature type="region of interest" description="Disordered" evidence="7">
    <location>
        <begin position="322"/>
        <end position="469"/>
    </location>
</feature>
<comment type="subcellular location">
    <subcellularLocation>
        <location evidence="1">Cytoplasm</location>
        <location evidence="1">Cytoskeleton</location>
    </subcellularLocation>
</comment>
<dbReference type="EMBL" id="CP133612">
    <property type="protein sequence ID" value="WMV06923.1"/>
    <property type="molecule type" value="Genomic_DNA"/>
</dbReference>
<organism evidence="9 10">
    <name type="scientific">Solanum verrucosum</name>
    <dbReference type="NCBI Taxonomy" id="315347"/>
    <lineage>
        <taxon>Eukaryota</taxon>
        <taxon>Viridiplantae</taxon>
        <taxon>Streptophyta</taxon>
        <taxon>Embryophyta</taxon>
        <taxon>Tracheophyta</taxon>
        <taxon>Spermatophyta</taxon>
        <taxon>Magnoliopsida</taxon>
        <taxon>eudicotyledons</taxon>
        <taxon>Gunneridae</taxon>
        <taxon>Pentapetalae</taxon>
        <taxon>asterids</taxon>
        <taxon>lamiids</taxon>
        <taxon>Solanales</taxon>
        <taxon>Solanaceae</taxon>
        <taxon>Solanoideae</taxon>
        <taxon>Solaneae</taxon>
        <taxon>Solanum</taxon>
    </lineage>
</organism>
<feature type="compositionally biased region" description="Basic and acidic residues" evidence="7">
    <location>
        <begin position="427"/>
        <end position="455"/>
    </location>
</feature>
<proteinExistence type="inferred from homology"/>
<dbReference type="GO" id="GO:0005874">
    <property type="term" value="C:microtubule"/>
    <property type="evidence" value="ECO:0007669"/>
    <property type="project" value="UniProtKB-KW"/>
</dbReference>
<feature type="compositionally biased region" description="Basic and acidic residues" evidence="7">
    <location>
        <begin position="19"/>
        <end position="44"/>
    </location>
</feature>
<keyword evidence="3" id="KW-0963">Cytoplasm</keyword>
<evidence type="ECO:0000313" key="9">
    <source>
        <dbReference type="EMBL" id="WMV06923.1"/>
    </source>
</evidence>
<feature type="compositionally biased region" description="Low complexity" evidence="7">
    <location>
        <begin position="353"/>
        <end position="368"/>
    </location>
</feature>
<feature type="compositionally biased region" description="Basic and acidic residues" evidence="7">
    <location>
        <begin position="214"/>
        <end position="233"/>
    </location>
</feature>
<reference evidence="9" key="1">
    <citation type="submission" date="2023-08" db="EMBL/GenBank/DDBJ databases">
        <title>A de novo genome assembly of Solanum verrucosum Schlechtendal, a Mexican diploid species geographically isolated from the other diploid A-genome species in potato relatives.</title>
        <authorList>
            <person name="Hosaka K."/>
        </authorList>
    </citation>
    <scope>NUCLEOTIDE SEQUENCE</scope>
    <source>
        <tissue evidence="9">Young leaves</tissue>
    </source>
</reference>
<evidence type="ECO:0000256" key="7">
    <source>
        <dbReference type="SAM" id="MobiDB-lite"/>
    </source>
</evidence>
<evidence type="ECO:0000313" key="10">
    <source>
        <dbReference type="Proteomes" id="UP001234989"/>
    </source>
</evidence>
<name>A0AAF0T7B8_SOLVR</name>
<evidence type="ECO:0000256" key="5">
    <source>
        <dbReference type="ARBA" id="ARBA00023212"/>
    </source>
</evidence>
<keyword evidence="10" id="KW-1185">Reference proteome</keyword>
<sequence>MESENGVPVEEEKIVVVEKNLDMSKEEENVSEKKANANEEKADEAPNVSVVKTELSRNVPKSKGLSQKKLATGGTTKNNKMVKDQASLRATAALTRSNKASQSQSLSFPSRGVSSDVMRKSIDVYPKKSDAKELKTKGVKNETSHSKGSSASSSNPANRGVSGGVLKNANINGGVATNRRTTIAAGPSLRQSMSGKSLTANGNAKKATSEVSNDENKKPTKSELPVKEDEDARSTTSSPTKSTPFVSVVTRSTTPRGQRRASIAGFSFRLEERAEKRKEFLAKIEEKIQAKEEEKNNLQAKSKENQEAEIKQLRKSLTFKATPMPNFYKEPPQKVELRKIPTTRAVSPKLGRNKNSTSTTNSSESGGSCFSPRVVNKEQVKSPRAMLSTSNKVTGASKGGKPIETKKPMKSSSTTKTKGKAVVTKSKPAEAKALDENICEEKSKEMLEQPDEKFEMNPADNNAEKLPNAIVMPSAQVTVEG</sequence>